<dbReference type="STRING" id="3750.A0A498KJV3"/>
<keyword evidence="6" id="KW-1185">Reference proteome</keyword>
<dbReference type="Gene3D" id="3.40.50.150">
    <property type="entry name" value="Vaccinia Virus protein VP39"/>
    <property type="match status" value="1"/>
</dbReference>
<evidence type="ECO:0000313" key="6">
    <source>
        <dbReference type="Proteomes" id="UP000290289"/>
    </source>
</evidence>
<dbReference type="Pfam" id="PF00891">
    <property type="entry name" value="Methyltransf_2"/>
    <property type="match status" value="1"/>
</dbReference>
<dbReference type="Proteomes" id="UP000290289">
    <property type="component" value="Chromosome 1"/>
</dbReference>
<dbReference type="PANTHER" id="PTHR11746">
    <property type="entry name" value="O-METHYLTRANSFERASE"/>
    <property type="match status" value="1"/>
</dbReference>
<protein>
    <recommendedName>
        <fullName evidence="4">O-methyltransferase C-terminal domain-containing protein</fullName>
    </recommendedName>
</protein>
<sequence length="222" mass="24868">MQHRMHFWNLGAQEPRFGNLFNEAMEADSKLIERAVVEECGGVFEGLKSLGEQEPWPRLANAFPNINCIVFDQPDVVAELQGTTHNLGFVGGDIFVEIQPAILLKNHIMEQSRASVSIVVTSMWIITERQGSLKVNLEIQKKKKKPTRLLSPPTPSLPSPTRTLPFLRSEVLTRHSDLLTQLFSLHHAQLSALSNVRSSVAALQSSLRHTRSELFDPLTLTI</sequence>
<evidence type="ECO:0000313" key="5">
    <source>
        <dbReference type="EMBL" id="RXI08018.1"/>
    </source>
</evidence>
<evidence type="ECO:0000259" key="4">
    <source>
        <dbReference type="Pfam" id="PF00891"/>
    </source>
</evidence>
<accession>A0A498KJV3</accession>
<dbReference type="InterPro" id="IPR016461">
    <property type="entry name" value="COMT-like"/>
</dbReference>
<dbReference type="AlphaFoldDB" id="A0A498KJV3"/>
<dbReference type="EMBL" id="RDQH01000327">
    <property type="protein sequence ID" value="RXI08018.1"/>
    <property type="molecule type" value="Genomic_DNA"/>
</dbReference>
<proteinExistence type="predicted"/>
<name>A0A498KJV3_MALDO</name>
<feature type="domain" description="O-methyltransferase C-terminal" evidence="4">
    <location>
        <begin position="5"/>
        <end position="100"/>
    </location>
</feature>
<keyword evidence="3" id="KW-0949">S-adenosyl-L-methionine</keyword>
<evidence type="ECO:0000256" key="3">
    <source>
        <dbReference type="ARBA" id="ARBA00022691"/>
    </source>
</evidence>
<dbReference type="GO" id="GO:0008171">
    <property type="term" value="F:O-methyltransferase activity"/>
    <property type="evidence" value="ECO:0007669"/>
    <property type="project" value="InterPro"/>
</dbReference>
<keyword evidence="1" id="KW-0489">Methyltransferase</keyword>
<evidence type="ECO:0000256" key="1">
    <source>
        <dbReference type="ARBA" id="ARBA00022603"/>
    </source>
</evidence>
<organism evidence="5 6">
    <name type="scientific">Malus domestica</name>
    <name type="common">Apple</name>
    <name type="synonym">Pyrus malus</name>
    <dbReference type="NCBI Taxonomy" id="3750"/>
    <lineage>
        <taxon>Eukaryota</taxon>
        <taxon>Viridiplantae</taxon>
        <taxon>Streptophyta</taxon>
        <taxon>Embryophyta</taxon>
        <taxon>Tracheophyta</taxon>
        <taxon>Spermatophyta</taxon>
        <taxon>Magnoliopsida</taxon>
        <taxon>eudicotyledons</taxon>
        <taxon>Gunneridae</taxon>
        <taxon>Pentapetalae</taxon>
        <taxon>rosids</taxon>
        <taxon>fabids</taxon>
        <taxon>Rosales</taxon>
        <taxon>Rosaceae</taxon>
        <taxon>Amygdaloideae</taxon>
        <taxon>Maleae</taxon>
        <taxon>Malus</taxon>
    </lineage>
</organism>
<comment type="caution">
    <text evidence="5">The sequence shown here is derived from an EMBL/GenBank/DDBJ whole genome shotgun (WGS) entry which is preliminary data.</text>
</comment>
<dbReference type="GO" id="GO:0032259">
    <property type="term" value="P:methylation"/>
    <property type="evidence" value="ECO:0007669"/>
    <property type="project" value="UniProtKB-KW"/>
</dbReference>
<gene>
    <name evidence="5" type="ORF">DVH24_014584</name>
</gene>
<dbReference type="InterPro" id="IPR029063">
    <property type="entry name" value="SAM-dependent_MTases_sf"/>
</dbReference>
<keyword evidence="2" id="KW-0808">Transferase</keyword>
<reference evidence="5 6" key="1">
    <citation type="submission" date="2018-10" db="EMBL/GenBank/DDBJ databases">
        <title>A high-quality apple genome assembly.</title>
        <authorList>
            <person name="Hu J."/>
        </authorList>
    </citation>
    <scope>NUCLEOTIDE SEQUENCE [LARGE SCALE GENOMIC DNA]</scope>
    <source>
        <strain evidence="6">cv. HFTH1</strain>
        <tissue evidence="5">Young leaf</tissue>
    </source>
</reference>
<dbReference type="InterPro" id="IPR001077">
    <property type="entry name" value="COMT_C"/>
</dbReference>
<evidence type="ECO:0000256" key="2">
    <source>
        <dbReference type="ARBA" id="ARBA00022679"/>
    </source>
</evidence>